<dbReference type="GO" id="GO:0008999">
    <property type="term" value="F:protein-N-terminal-alanine acetyltransferase activity"/>
    <property type="evidence" value="ECO:0007669"/>
    <property type="project" value="TreeGrafter"/>
</dbReference>
<dbReference type="Proteomes" id="UP001141629">
    <property type="component" value="Unassembled WGS sequence"/>
</dbReference>
<evidence type="ECO:0000313" key="3">
    <source>
        <dbReference type="Proteomes" id="UP001141629"/>
    </source>
</evidence>
<protein>
    <submittedName>
        <fullName evidence="2">GNAT family N-acetyltransferase</fullName>
    </submittedName>
</protein>
<reference evidence="2" key="2">
    <citation type="journal article" date="2022" name="BMC Genomics">
        <title>Comparative genome analysis of mycobacteria focusing on tRNA and non-coding RNA.</title>
        <authorList>
            <person name="Behra P.R.K."/>
            <person name="Pettersson B.M.F."/>
            <person name="Ramesh M."/>
            <person name="Das S."/>
            <person name="Dasgupta S."/>
            <person name="Kirsebom L.A."/>
        </authorList>
    </citation>
    <scope>NUCLEOTIDE SEQUENCE</scope>
    <source>
        <strain evidence="2">DSM 44838</strain>
    </source>
</reference>
<dbReference type="PROSITE" id="PS51186">
    <property type="entry name" value="GNAT"/>
    <property type="match status" value="1"/>
</dbReference>
<sequence length="169" mass="19179">MTWIEGRTPQQIVRQRIARVQANRDLTRRPGWTLDLAVMVEGQPVGLQSLSGFDQWPHHRVVGTTSWLLASFQGRGIGTSTRAAVLELAFAHLHANSAKTWVLEDNRASIHVSSKLGYRLIDRHHITERGRRHAEGVYQLDRDAWMNSPARQRYRPTITSIDGIIDLLG</sequence>
<dbReference type="SUPFAM" id="SSF55729">
    <property type="entry name" value="Acyl-CoA N-acyltransferases (Nat)"/>
    <property type="match status" value="1"/>
</dbReference>
<comment type="caution">
    <text evidence="2">The sequence shown here is derived from an EMBL/GenBank/DDBJ whole genome shotgun (WGS) entry which is preliminary data.</text>
</comment>
<dbReference type="Pfam" id="PF13302">
    <property type="entry name" value="Acetyltransf_3"/>
    <property type="match status" value="1"/>
</dbReference>
<dbReference type="EMBL" id="JACKVK010000005">
    <property type="protein sequence ID" value="MCV7420616.1"/>
    <property type="molecule type" value="Genomic_DNA"/>
</dbReference>
<dbReference type="Gene3D" id="3.40.630.30">
    <property type="match status" value="1"/>
</dbReference>
<accession>A0A9X2Z008</accession>
<organism evidence="2 3">
    <name type="scientific">Mycobacterium yunnanensis</name>
    <dbReference type="NCBI Taxonomy" id="368477"/>
    <lineage>
        <taxon>Bacteria</taxon>
        <taxon>Bacillati</taxon>
        <taxon>Actinomycetota</taxon>
        <taxon>Actinomycetes</taxon>
        <taxon>Mycobacteriales</taxon>
        <taxon>Mycobacteriaceae</taxon>
        <taxon>Mycobacterium</taxon>
    </lineage>
</organism>
<dbReference type="PANTHER" id="PTHR43441">
    <property type="entry name" value="RIBOSOMAL-PROTEIN-SERINE ACETYLTRANSFERASE"/>
    <property type="match status" value="1"/>
</dbReference>
<dbReference type="InterPro" id="IPR051908">
    <property type="entry name" value="Ribosomal_N-acetyltransferase"/>
</dbReference>
<evidence type="ECO:0000313" key="2">
    <source>
        <dbReference type="EMBL" id="MCV7420616.1"/>
    </source>
</evidence>
<dbReference type="GO" id="GO:1990189">
    <property type="term" value="F:protein N-terminal-serine acetyltransferase activity"/>
    <property type="evidence" value="ECO:0007669"/>
    <property type="project" value="TreeGrafter"/>
</dbReference>
<dbReference type="AlphaFoldDB" id="A0A9X2Z008"/>
<feature type="domain" description="N-acetyltransferase" evidence="1">
    <location>
        <begin position="1"/>
        <end position="143"/>
    </location>
</feature>
<dbReference type="InterPro" id="IPR000182">
    <property type="entry name" value="GNAT_dom"/>
</dbReference>
<name>A0A9X2Z008_9MYCO</name>
<evidence type="ECO:0000259" key="1">
    <source>
        <dbReference type="PROSITE" id="PS51186"/>
    </source>
</evidence>
<proteinExistence type="predicted"/>
<reference evidence="2" key="1">
    <citation type="submission" date="2020-07" db="EMBL/GenBank/DDBJ databases">
        <authorList>
            <person name="Pettersson B.M.F."/>
            <person name="Behra P.R.K."/>
            <person name="Ramesh M."/>
            <person name="Das S."/>
            <person name="Dasgupta S."/>
            <person name="Kirsebom L.A."/>
        </authorList>
    </citation>
    <scope>NUCLEOTIDE SEQUENCE</scope>
    <source>
        <strain evidence="2">DSM 44838</strain>
    </source>
</reference>
<dbReference type="PANTHER" id="PTHR43441:SF11">
    <property type="entry name" value="RIBOSOMAL-PROTEIN-SERINE ACETYLTRANSFERASE"/>
    <property type="match status" value="1"/>
</dbReference>
<dbReference type="InterPro" id="IPR016181">
    <property type="entry name" value="Acyl_CoA_acyltransferase"/>
</dbReference>
<dbReference type="GO" id="GO:0005737">
    <property type="term" value="C:cytoplasm"/>
    <property type="evidence" value="ECO:0007669"/>
    <property type="project" value="TreeGrafter"/>
</dbReference>
<keyword evidence="3" id="KW-1185">Reference proteome</keyword>
<gene>
    <name evidence="2" type="ORF">H7K45_08700</name>
</gene>